<protein>
    <submittedName>
        <fullName evidence="5">LacI family DNA-binding transcriptional regulator</fullName>
    </submittedName>
</protein>
<organism evidence="5 6">
    <name type="scientific">Prauserella cavernicola</name>
    <dbReference type="NCBI Taxonomy" id="2800127"/>
    <lineage>
        <taxon>Bacteria</taxon>
        <taxon>Bacillati</taxon>
        <taxon>Actinomycetota</taxon>
        <taxon>Actinomycetes</taxon>
        <taxon>Pseudonocardiales</taxon>
        <taxon>Pseudonocardiaceae</taxon>
        <taxon>Prauserella</taxon>
    </lineage>
</organism>
<dbReference type="AlphaFoldDB" id="A0A934QPR1"/>
<dbReference type="InterPro" id="IPR000843">
    <property type="entry name" value="HTH_LacI"/>
</dbReference>
<dbReference type="SUPFAM" id="SSF47413">
    <property type="entry name" value="lambda repressor-like DNA-binding domains"/>
    <property type="match status" value="1"/>
</dbReference>
<name>A0A934QPR1_9PSEU</name>
<dbReference type="CDD" id="cd01392">
    <property type="entry name" value="HTH_LacI"/>
    <property type="match status" value="1"/>
</dbReference>
<keyword evidence="2 5" id="KW-0238">DNA-binding</keyword>
<keyword evidence="3" id="KW-0804">Transcription</keyword>
<dbReference type="InterPro" id="IPR028082">
    <property type="entry name" value="Peripla_BP_I"/>
</dbReference>
<dbReference type="Proteomes" id="UP000635245">
    <property type="component" value="Unassembled WGS sequence"/>
</dbReference>
<proteinExistence type="predicted"/>
<dbReference type="Pfam" id="PF13377">
    <property type="entry name" value="Peripla_BP_3"/>
    <property type="match status" value="1"/>
</dbReference>
<dbReference type="SMART" id="SM00354">
    <property type="entry name" value="HTH_LACI"/>
    <property type="match status" value="1"/>
</dbReference>
<dbReference type="Pfam" id="PF00356">
    <property type="entry name" value="LacI"/>
    <property type="match status" value="1"/>
</dbReference>
<keyword evidence="6" id="KW-1185">Reference proteome</keyword>
<dbReference type="InterPro" id="IPR010982">
    <property type="entry name" value="Lambda_DNA-bd_dom_sf"/>
</dbReference>
<dbReference type="InterPro" id="IPR046335">
    <property type="entry name" value="LacI/GalR-like_sensor"/>
</dbReference>
<accession>A0A934QPR1</accession>
<gene>
    <name evidence="5" type="ORF">JHE00_06200</name>
</gene>
<dbReference type="PROSITE" id="PS50932">
    <property type="entry name" value="HTH_LACI_2"/>
    <property type="match status" value="1"/>
</dbReference>
<dbReference type="GO" id="GO:0000976">
    <property type="term" value="F:transcription cis-regulatory region binding"/>
    <property type="evidence" value="ECO:0007669"/>
    <property type="project" value="TreeGrafter"/>
</dbReference>
<sequence>MDARDSARGAARLADVARRAGVSITTASHSFTGSRPVSATTKERVWQAALEVGFRHSQARRTVAVILRPPEAVPASRFGTTSFSQLIGGASMAAMTRGYSVVNARDVAEIAGSVPRLDGCLLLNPNRRDESLRWLRAESVPVVSYDQDPGDPGFRWWVGADYDRAVADLLLHMIGRSATRIALVAGQTDNMYRRAILATYDSVIRTAGLSSLVRIADNERGQSAAFETVSGLLDGPHPVEAVVTTSSVFAVGALTAARAAGRAVPDELMIATTTDGPLAELENPSITGLGIDALRTAEVMMDLLERQVAGQQPPETNPLVALNLIHRRST</sequence>
<comment type="caution">
    <text evidence="5">The sequence shown here is derived from an EMBL/GenBank/DDBJ whole genome shotgun (WGS) entry which is preliminary data.</text>
</comment>
<evidence type="ECO:0000313" key="6">
    <source>
        <dbReference type="Proteomes" id="UP000635245"/>
    </source>
</evidence>
<dbReference type="RefSeq" id="WP_200315563.1">
    <property type="nucleotide sequence ID" value="NZ_JAENJH010000001.1"/>
</dbReference>
<dbReference type="Gene3D" id="3.40.50.2300">
    <property type="match status" value="2"/>
</dbReference>
<dbReference type="Gene3D" id="1.10.260.40">
    <property type="entry name" value="lambda repressor-like DNA-binding domains"/>
    <property type="match status" value="1"/>
</dbReference>
<dbReference type="GO" id="GO:0003700">
    <property type="term" value="F:DNA-binding transcription factor activity"/>
    <property type="evidence" value="ECO:0007669"/>
    <property type="project" value="TreeGrafter"/>
</dbReference>
<keyword evidence="1" id="KW-0805">Transcription regulation</keyword>
<dbReference type="PANTHER" id="PTHR30146">
    <property type="entry name" value="LACI-RELATED TRANSCRIPTIONAL REPRESSOR"/>
    <property type="match status" value="1"/>
</dbReference>
<dbReference type="PANTHER" id="PTHR30146:SF109">
    <property type="entry name" value="HTH-TYPE TRANSCRIPTIONAL REGULATOR GALS"/>
    <property type="match status" value="1"/>
</dbReference>
<reference evidence="5" key="1">
    <citation type="submission" date="2020-12" db="EMBL/GenBank/DDBJ databases">
        <title>Prauserella sp. ASG 168, a novel actinomycete isolated from cave rock.</title>
        <authorList>
            <person name="Suriyachadkun C."/>
        </authorList>
    </citation>
    <scope>NUCLEOTIDE SEQUENCE</scope>
    <source>
        <strain evidence="5">ASG 168</strain>
    </source>
</reference>
<feature type="domain" description="HTH lacI-type" evidence="4">
    <location>
        <begin position="11"/>
        <end position="65"/>
    </location>
</feature>
<evidence type="ECO:0000259" key="4">
    <source>
        <dbReference type="PROSITE" id="PS50932"/>
    </source>
</evidence>
<evidence type="ECO:0000256" key="1">
    <source>
        <dbReference type="ARBA" id="ARBA00023015"/>
    </source>
</evidence>
<dbReference type="SUPFAM" id="SSF53822">
    <property type="entry name" value="Periplasmic binding protein-like I"/>
    <property type="match status" value="1"/>
</dbReference>
<dbReference type="EMBL" id="JAENJH010000001">
    <property type="protein sequence ID" value="MBK1783917.1"/>
    <property type="molecule type" value="Genomic_DNA"/>
</dbReference>
<evidence type="ECO:0000256" key="3">
    <source>
        <dbReference type="ARBA" id="ARBA00023163"/>
    </source>
</evidence>
<evidence type="ECO:0000256" key="2">
    <source>
        <dbReference type="ARBA" id="ARBA00023125"/>
    </source>
</evidence>
<evidence type="ECO:0000313" key="5">
    <source>
        <dbReference type="EMBL" id="MBK1783917.1"/>
    </source>
</evidence>